<dbReference type="CDD" id="cd05325">
    <property type="entry name" value="carb_red_sniffer_like_SDR_c"/>
    <property type="match status" value="1"/>
</dbReference>
<dbReference type="InterPro" id="IPR051468">
    <property type="entry name" value="Fungal_SecMetab_SDRs"/>
</dbReference>
<dbReference type="InterPro" id="IPR036291">
    <property type="entry name" value="NAD(P)-bd_dom_sf"/>
</dbReference>
<evidence type="ECO:0000256" key="1">
    <source>
        <dbReference type="ARBA" id="ARBA00022857"/>
    </source>
</evidence>
<evidence type="ECO:0008006" key="6">
    <source>
        <dbReference type="Google" id="ProtNLM"/>
    </source>
</evidence>
<organism evidence="4">
    <name type="scientific">Medioppia subpectinata</name>
    <dbReference type="NCBI Taxonomy" id="1979941"/>
    <lineage>
        <taxon>Eukaryota</taxon>
        <taxon>Metazoa</taxon>
        <taxon>Ecdysozoa</taxon>
        <taxon>Arthropoda</taxon>
        <taxon>Chelicerata</taxon>
        <taxon>Arachnida</taxon>
        <taxon>Acari</taxon>
        <taxon>Acariformes</taxon>
        <taxon>Sarcoptiformes</taxon>
        <taxon>Oribatida</taxon>
        <taxon>Brachypylina</taxon>
        <taxon>Oppioidea</taxon>
        <taxon>Oppiidae</taxon>
        <taxon>Medioppia</taxon>
    </lineage>
</organism>
<dbReference type="GO" id="GO:0005737">
    <property type="term" value="C:cytoplasm"/>
    <property type="evidence" value="ECO:0007669"/>
    <property type="project" value="TreeGrafter"/>
</dbReference>
<dbReference type="SUPFAM" id="SSF51735">
    <property type="entry name" value="NAD(P)-binding Rossmann-fold domains"/>
    <property type="match status" value="1"/>
</dbReference>
<comment type="similarity">
    <text evidence="3">Belongs to the short-chain dehydrogenases/reductases (SDR) family.</text>
</comment>
<dbReference type="AlphaFoldDB" id="A0A7R9KW03"/>
<evidence type="ECO:0000256" key="3">
    <source>
        <dbReference type="RuleBase" id="RU000363"/>
    </source>
</evidence>
<keyword evidence="2" id="KW-0560">Oxidoreductase</keyword>
<dbReference type="PANTHER" id="PTHR43544:SF7">
    <property type="entry name" value="NADB-LER2"/>
    <property type="match status" value="1"/>
</dbReference>
<reference evidence="4" key="1">
    <citation type="submission" date="2020-11" db="EMBL/GenBank/DDBJ databases">
        <authorList>
            <person name="Tran Van P."/>
        </authorList>
    </citation>
    <scope>NUCLEOTIDE SEQUENCE</scope>
</reference>
<protein>
    <recommendedName>
        <fullName evidence="6">C-factor</fullName>
    </recommendedName>
</protein>
<evidence type="ECO:0000313" key="5">
    <source>
        <dbReference type="Proteomes" id="UP000759131"/>
    </source>
</evidence>
<sequence length="247" mass="26783">MNTESVLITGANRGIGLEIVRQILTDSTRTDGGPTHVIATTRQATNAALDELRASHKNLHVLQLDGTDYKSFDGFAKQVADIVGDRGLDTLINNAGIFLWKNLDETTAEHMVTNFEVNSVGPLMLTKALLPVLKKSAATKRKTIIINIGALLGSIQDIDKFKEFMFYPYVVSKAALNMISKCLDVDLAPHGIRSVVIHPGHVATDMGGLHGALTPEQSVTQVLRTANNVKNSDYGKMLNYDGAVLPF</sequence>
<dbReference type="InterPro" id="IPR002347">
    <property type="entry name" value="SDR_fam"/>
</dbReference>
<proteinExistence type="inferred from homology"/>
<dbReference type="GO" id="GO:0016491">
    <property type="term" value="F:oxidoreductase activity"/>
    <property type="evidence" value="ECO:0007669"/>
    <property type="project" value="UniProtKB-KW"/>
</dbReference>
<gene>
    <name evidence="4" type="ORF">OSB1V03_LOCUS10848</name>
</gene>
<dbReference type="PANTHER" id="PTHR43544">
    <property type="entry name" value="SHORT-CHAIN DEHYDROGENASE/REDUCTASE"/>
    <property type="match status" value="1"/>
</dbReference>
<dbReference type="EMBL" id="OC862684">
    <property type="protein sequence ID" value="CAD7630435.1"/>
    <property type="molecule type" value="Genomic_DNA"/>
</dbReference>
<dbReference type="Pfam" id="PF00106">
    <property type="entry name" value="adh_short"/>
    <property type="match status" value="1"/>
</dbReference>
<dbReference type="PRINTS" id="PR00081">
    <property type="entry name" value="GDHRDH"/>
</dbReference>
<keyword evidence="1" id="KW-0521">NADP</keyword>
<keyword evidence="5" id="KW-1185">Reference proteome</keyword>
<dbReference type="OrthoDB" id="6877434at2759"/>
<dbReference type="EMBL" id="CAJPIZ010008109">
    <property type="protein sequence ID" value="CAG2110865.1"/>
    <property type="molecule type" value="Genomic_DNA"/>
</dbReference>
<dbReference type="Gene3D" id="3.40.50.720">
    <property type="entry name" value="NAD(P)-binding Rossmann-like Domain"/>
    <property type="match status" value="1"/>
</dbReference>
<name>A0A7R9KW03_9ACAR</name>
<evidence type="ECO:0000256" key="2">
    <source>
        <dbReference type="ARBA" id="ARBA00023002"/>
    </source>
</evidence>
<dbReference type="PRINTS" id="PR00080">
    <property type="entry name" value="SDRFAMILY"/>
</dbReference>
<dbReference type="Proteomes" id="UP000759131">
    <property type="component" value="Unassembled WGS sequence"/>
</dbReference>
<accession>A0A7R9KW03</accession>
<evidence type="ECO:0000313" key="4">
    <source>
        <dbReference type="EMBL" id="CAD7630435.1"/>
    </source>
</evidence>